<dbReference type="EMBL" id="CP054051">
    <property type="protein sequence ID" value="QKJ27885.1"/>
    <property type="molecule type" value="Genomic_DNA"/>
</dbReference>
<dbReference type="AlphaFoldDB" id="A0A7L5JRN9"/>
<keyword evidence="1" id="KW-0472">Membrane</keyword>
<reference evidence="2 3" key="1">
    <citation type="submission" date="2020-05" db="EMBL/GenBank/DDBJ databases">
        <title>Complete genome sequencing of Campylobacter and Arcobacter type strains.</title>
        <authorList>
            <person name="Miller W.G."/>
            <person name="Yee E."/>
        </authorList>
    </citation>
    <scope>NUCLEOTIDE SEQUENCE [LARGE SCALE GENOMIC DNA]</scope>
    <source>
        <strain evidence="2 3">LMG 21996</strain>
    </source>
</reference>
<gene>
    <name evidence="2" type="ORF">ACBT_1991</name>
</gene>
<accession>A0A7L5JRN9</accession>
<proteinExistence type="predicted"/>
<organism evidence="2 3">
    <name type="scientific">Aliarcobacter cibarius</name>
    <dbReference type="NCBI Taxonomy" id="255507"/>
    <lineage>
        <taxon>Bacteria</taxon>
        <taxon>Pseudomonadati</taxon>
        <taxon>Campylobacterota</taxon>
        <taxon>Epsilonproteobacteria</taxon>
        <taxon>Campylobacterales</taxon>
        <taxon>Arcobacteraceae</taxon>
        <taxon>Aliarcobacter</taxon>
    </lineage>
</organism>
<dbReference type="Proteomes" id="UP000509513">
    <property type="component" value="Chromosome"/>
</dbReference>
<evidence type="ECO:0000256" key="1">
    <source>
        <dbReference type="SAM" id="Phobius"/>
    </source>
</evidence>
<dbReference type="RefSeq" id="WP_024774563.1">
    <property type="nucleotide sequence ID" value="NZ_CP054051.1"/>
</dbReference>
<name>A0A7L5JRN9_9BACT</name>
<keyword evidence="1" id="KW-0812">Transmembrane</keyword>
<feature type="transmembrane region" description="Helical" evidence="1">
    <location>
        <begin position="285"/>
        <end position="303"/>
    </location>
</feature>
<protein>
    <submittedName>
        <fullName evidence="2">Uncharacterized protein</fullName>
    </submittedName>
</protein>
<dbReference type="OrthoDB" id="5341800at2"/>
<sequence>MFKKESLYINVLKSDTQLKMEYRKFSNNLILETNNSNFICKDDILPADIAQKLNSSQEETDFTYISTILLSDTTSLVPKELSSKIKDCEIAKFNLEYDIAVLKTTLFETKNFFVKTGIDFIYSAFHVMNLYVEKNICKSEFLSLIYNDKAYILILNSSGIIVDNKIVDLPTFQSVKGTHFYDDDLEAQKLFNEIYYFELNSIIQNGLSEFYSSHKNTFIEKVTLLYTQKQLEHSDIEKLSNELFLKVDYIPIQIDEEIFELAKDTRNQKSFIEPRKKRKKRDFKYVYFVIFLAVLMAGLYKFYTLLDIDALKERFTPTKQEEFVATNNSLALPDHVNLNDKIEKEIKAVFNTIADGISINSFRLNKNNLEMELFSKDEENLALMRPLLISIFENVKVESVEKGKKQDFKALVLAKDFKNFNTNYKAFDKEYLNDELMSNERVLEQLKIFLPENAIIRYIGEQKKEFLQYSYIINILVKEPKEFFTLVENLNEELYSININYPINMIKKDNIIEIEFNLDFNQEKESK</sequence>
<dbReference type="KEGG" id="acib:ACBT_1991"/>
<evidence type="ECO:0000313" key="2">
    <source>
        <dbReference type="EMBL" id="QKJ27885.1"/>
    </source>
</evidence>
<evidence type="ECO:0000313" key="3">
    <source>
        <dbReference type="Proteomes" id="UP000509513"/>
    </source>
</evidence>
<keyword evidence="1" id="KW-1133">Transmembrane helix</keyword>